<name>A0A850CBV4_9ACTN</name>
<proteinExistence type="predicted"/>
<dbReference type="Proteomes" id="UP000574690">
    <property type="component" value="Unassembled WGS sequence"/>
</dbReference>
<sequence length="33" mass="3435">MGDITIGGDLNVDRLGYGAMRLSGDPGIFTPPK</sequence>
<dbReference type="EMBL" id="JABFXE010000555">
    <property type="protein sequence ID" value="NUQ89437.1"/>
    <property type="molecule type" value="Genomic_DNA"/>
</dbReference>
<gene>
    <name evidence="1" type="ORF">HOQ43_13380</name>
</gene>
<reference evidence="1 2" key="1">
    <citation type="submission" date="2020-05" db="EMBL/GenBank/DDBJ databases">
        <title>DNA-SIP metagenomic assembled genomes.</title>
        <authorList>
            <person name="Yu J."/>
        </authorList>
    </citation>
    <scope>NUCLEOTIDE SEQUENCE [LARGE SCALE GENOMIC DNA]</scope>
    <source>
        <strain evidence="1">Bin5.27</strain>
    </source>
</reference>
<accession>A0A850CBV4</accession>
<feature type="non-terminal residue" evidence="1">
    <location>
        <position position="33"/>
    </location>
</feature>
<evidence type="ECO:0000313" key="1">
    <source>
        <dbReference type="EMBL" id="NUQ89437.1"/>
    </source>
</evidence>
<comment type="caution">
    <text evidence="1">The sequence shown here is derived from an EMBL/GenBank/DDBJ whole genome shotgun (WGS) entry which is preliminary data.</text>
</comment>
<protein>
    <submittedName>
        <fullName evidence="1">Oxidoreductase</fullName>
    </submittedName>
</protein>
<dbReference type="AlphaFoldDB" id="A0A850CBV4"/>
<organism evidence="1 2">
    <name type="scientific">Glycomyces artemisiae</name>
    <dbReference type="NCBI Taxonomy" id="1076443"/>
    <lineage>
        <taxon>Bacteria</taxon>
        <taxon>Bacillati</taxon>
        <taxon>Actinomycetota</taxon>
        <taxon>Actinomycetes</taxon>
        <taxon>Glycomycetales</taxon>
        <taxon>Glycomycetaceae</taxon>
        <taxon>Glycomyces</taxon>
    </lineage>
</organism>
<evidence type="ECO:0000313" key="2">
    <source>
        <dbReference type="Proteomes" id="UP000574690"/>
    </source>
</evidence>